<keyword evidence="5" id="KW-0645">Protease</keyword>
<dbReference type="InterPro" id="IPR050371">
    <property type="entry name" value="Fungal_virulence_M36"/>
</dbReference>
<keyword evidence="8" id="KW-0862">Zinc</keyword>
<dbReference type="Proteomes" id="UP000646749">
    <property type="component" value="Unassembled WGS sequence"/>
</dbReference>
<gene>
    <name evidence="13" type="ORF">Pen02_18480</name>
</gene>
<dbReference type="Pfam" id="PF02128">
    <property type="entry name" value="Peptidase_M36"/>
    <property type="match status" value="1"/>
</dbReference>
<evidence type="ECO:0000256" key="12">
    <source>
        <dbReference type="SAM" id="SignalP"/>
    </source>
</evidence>
<evidence type="ECO:0000256" key="4">
    <source>
        <dbReference type="ARBA" id="ARBA00022525"/>
    </source>
</evidence>
<comment type="cofactor">
    <cofactor evidence="1">
        <name>Zn(2+)</name>
        <dbReference type="ChEBI" id="CHEBI:29105"/>
    </cofactor>
</comment>
<comment type="subcellular location">
    <subcellularLocation>
        <location evidence="2">Secreted</location>
    </subcellularLocation>
</comment>
<feature type="chain" id="PRO_5047519065" description="Peptidase M36" evidence="12">
    <location>
        <begin position="39"/>
        <end position="987"/>
    </location>
</feature>
<keyword evidence="7" id="KW-0378">Hydrolase</keyword>
<dbReference type="Gene3D" id="1.10.390.10">
    <property type="entry name" value="Neutral Protease Domain 2"/>
    <property type="match status" value="1"/>
</dbReference>
<evidence type="ECO:0000256" key="2">
    <source>
        <dbReference type="ARBA" id="ARBA00004613"/>
    </source>
</evidence>
<keyword evidence="9" id="KW-0482">Metalloprotease</keyword>
<dbReference type="InterPro" id="IPR027268">
    <property type="entry name" value="Peptidase_M4/M1_CTD_sf"/>
</dbReference>
<proteinExistence type="inferred from homology"/>
<evidence type="ECO:0000256" key="8">
    <source>
        <dbReference type="ARBA" id="ARBA00022833"/>
    </source>
</evidence>
<evidence type="ECO:0000256" key="7">
    <source>
        <dbReference type="ARBA" id="ARBA00022801"/>
    </source>
</evidence>
<dbReference type="Gene3D" id="3.10.170.10">
    <property type="match status" value="1"/>
</dbReference>
<dbReference type="RefSeq" id="WP_239140308.1">
    <property type="nucleotide sequence ID" value="NZ_BONW01000005.1"/>
</dbReference>
<dbReference type="PANTHER" id="PTHR33478:SF1">
    <property type="entry name" value="EXTRACELLULAR METALLOPROTEINASE MEP"/>
    <property type="match status" value="1"/>
</dbReference>
<name>A0ABQ4DXU4_9ACTN</name>
<comment type="caution">
    <text evidence="13">The sequence shown here is derived from an EMBL/GenBank/DDBJ whole genome shotgun (WGS) entry which is preliminary data.</text>
</comment>
<evidence type="ECO:0000256" key="10">
    <source>
        <dbReference type="ARBA" id="ARBA00023145"/>
    </source>
</evidence>
<dbReference type="SUPFAM" id="SSF55486">
    <property type="entry name" value="Metalloproteases ('zincins'), catalytic domain"/>
    <property type="match status" value="1"/>
</dbReference>
<dbReference type="InterPro" id="IPR006311">
    <property type="entry name" value="TAT_signal"/>
</dbReference>
<evidence type="ECO:0000313" key="14">
    <source>
        <dbReference type="Proteomes" id="UP000646749"/>
    </source>
</evidence>
<evidence type="ECO:0000256" key="6">
    <source>
        <dbReference type="ARBA" id="ARBA00022723"/>
    </source>
</evidence>
<keyword evidence="6" id="KW-0479">Metal-binding</keyword>
<organism evidence="13 14">
    <name type="scientific">Plantactinospora endophytica</name>
    <dbReference type="NCBI Taxonomy" id="673535"/>
    <lineage>
        <taxon>Bacteria</taxon>
        <taxon>Bacillati</taxon>
        <taxon>Actinomycetota</taxon>
        <taxon>Actinomycetes</taxon>
        <taxon>Micromonosporales</taxon>
        <taxon>Micromonosporaceae</taxon>
        <taxon>Plantactinospora</taxon>
    </lineage>
</organism>
<evidence type="ECO:0008006" key="15">
    <source>
        <dbReference type="Google" id="ProtNLM"/>
    </source>
</evidence>
<evidence type="ECO:0000256" key="3">
    <source>
        <dbReference type="ARBA" id="ARBA00006006"/>
    </source>
</evidence>
<reference evidence="13 14" key="1">
    <citation type="submission" date="2021-01" db="EMBL/GenBank/DDBJ databases">
        <title>Whole genome shotgun sequence of Plantactinospora endophytica NBRC 110450.</title>
        <authorList>
            <person name="Komaki H."/>
            <person name="Tamura T."/>
        </authorList>
    </citation>
    <scope>NUCLEOTIDE SEQUENCE [LARGE SCALE GENOMIC DNA]</scope>
    <source>
        <strain evidence="13 14">NBRC 110450</strain>
    </source>
</reference>
<feature type="region of interest" description="Disordered" evidence="11">
    <location>
        <begin position="37"/>
        <end position="82"/>
    </location>
</feature>
<protein>
    <recommendedName>
        <fullName evidence="15">Peptidase M36</fullName>
    </recommendedName>
</protein>
<keyword evidence="4" id="KW-0964">Secreted</keyword>
<accession>A0ABQ4DXU4</accession>
<comment type="similarity">
    <text evidence="3">Belongs to the peptidase M36 family.</text>
</comment>
<evidence type="ECO:0000256" key="11">
    <source>
        <dbReference type="SAM" id="MobiDB-lite"/>
    </source>
</evidence>
<keyword evidence="10" id="KW-0865">Zymogen</keyword>
<dbReference type="PANTHER" id="PTHR33478">
    <property type="entry name" value="EXTRACELLULAR METALLOPROTEINASE MEP"/>
    <property type="match status" value="1"/>
</dbReference>
<keyword evidence="12" id="KW-0732">Signal</keyword>
<evidence type="ECO:0000256" key="1">
    <source>
        <dbReference type="ARBA" id="ARBA00001947"/>
    </source>
</evidence>
<dbReference type="EMBL" id="BONW01000005">
    <property type="protein sequence ID" value="GIG86912.1"/>
    <property type="molecule type" value="Genomic_DNA"/>
</dbReference>
<evidence type="ECO:0000256" key="5">
    <source>
        <dbReference type="ARBA" id="ARBA00022670"/>
    </source>
</evidence>
<feature type="region of interest" description="Disordered" evidence="11">
    <location>
        <begin position="433"/>
        <end position="465"/>
    </location>
</feature>
<feature type="compositionally biased region" description="Polar residues" evidence="11">
    <location>
        <begin position="440"/>
        <end position="465"/>
    </location>
</feature>
<sequence>MPHTRWRSTIRTGRRGLPALMAAVVAAALLPGATTATAAPAGDPGGQVQPGEHPESYGGSHAPRDVDNRAGSAAPNARQRGLATQVAGDVRWNELGTPHALTATDGPLATGLDADPEKAARQYLANNSELFGLDAAAVAGLEKLLVRQIGTGAVVTLRQRFGDLPAGYDGLVSIAVSGGNVINVSSSLSRNTGTPQPVTVTADQAYAVALADAGLTADQVASRDIRQVAVPVPDAAPRAAWEVTLISDRTDHPTAFTTFVDGERSSVLVREDLVDFDSDNPKWAVFPATPPARTKPGKDSRVLWCLTIERGCERPVKDPNSGQAWDVDLATGQPTFTARGNSANNVVSWGGGTPALPMTESPTRDYVYPFTDPWKTSKCDPAVFTADHKNDADAAIANLFAMHNRMHDWTYRLGFDEAAWNLQAVNLTADGLGGDAEQGRAQQGALSGNRNNANQSTPRDGLQPTTNMYLWQPAAGGPYPPCVDGDYDMTVIGHEYMHAVTNRMIGGPNSGISGHQGGAMGESWGDLMGAEYLVQHNLRAPGETPFITGGYVTGNTVSGIRNYDFSRSPLNYSDVGYNTAGPAVHADGEIWSATNIRVRAALVKRYGQGTPSKQLDCAIGKVAVEKCPGNRRWTQLVFDSYLLQAASSVSMLDMRDNLLAADQLRFGGANQDIIWNAFAVSGMGRDAATNGAADTDPTPSFASPHARNVTVQLKPDGASEGAPVRLYLGDYEARAVPVADTDPATPLPDSFEVIEGTKFSFLAVAPGFGHTRFSKEFKAGKGRHADKPVTLELKLDRNLASAASGATVAGDGVNTTALVDDTEATNWASLDGVVGKQVTVDLAGDRPQTVRRVNVSAYLRPPNPANTADPASQNALSALRSFAVLACDASRVDCSVDANYRKVYTSRSDAFPGGKYRAYSRDINLRSFDIPRTVATHLRIQVLDSQCTGGPEYAGEQDNDPATTTDCTTASPARTHVRIAEFQAFGS</sequence>
<keyword evidence="14" id="KW-1185">Reference proteome</keyword>
<dbReference type="InterPro" id="IPR001842">
    <property type="entry name" value="Peptidase_M36"/>
</dbReference>
<dbReference type="PROSITE" id="PS51318">
    <property type="entry name" value="TAT"/>
    <property type="match status" value="1"/>
</dbReference>
<feature type="signal peptide" evidence="12">
    <location>
        <begin position="1"/>
        <end position="38"/>
    </location>
</feature>
<evidence type="ECO:0000313" key="13">
    <source>
        <dbReference type="EMBL" id="GIG86912.1"/>
    </source>
</evidence>
<evidence type="ECO:0000256" key="9">
    <source>
        <dbReference type="ARBA" id="ARBA00023049"/>
    </source>
</evidence>